<evidence type="ECO:0000256" key="4">
    <source>
        <dbReference type="ARBA" id="ARBA00022692"/>
    </source>
</evidence>
<comment type="subcellular location">
    <subcellularLocation>
        <location evidence="1">Cell membrane</location>
        <topology evidence="1">Multi-pass membrane protein</topology>
    </subcellularLocation>
    <subcellularLocation>
        <location evidence="9">Membrane</location>
        <topology evidence="9">Multi-pass membrane protein</topology>
    </subcellularLocation>
</comment>
<dbReference type="AlphaFoldDB" id="A0A8J6JJU4"/>
<feature type="domain" description="Membrane insertase YidC/Oxa/ALB C-terminal" evidence="12">
    <location>
        <begin position="25"/>
        <end position="290"/>
    </location>
</feature>
<evidence type="ECO:0000256" key="2">
    <source>
        <dbReference type="ARBA" id="ARBA00022448"/>
    </source>
</evidence>
<protein>
    <submittedName>
        <fullName evidence="13">YidC/Oxa1 family membrane protein insertase</fullName>
    </submittedName>
</protein>
<keyword evidence="6 11" id="KW-1133">Transmembrane helix</keyword>
<feature type="compositionally biased region" description="Acidic residues" evidence="10">
    <location>
        <begin position="452"/>
        <end position="469"/>
    </location>
</feature>
<dbReference type="NCBIfam" id="TIGR03592">
    <property type="entry name" value="yidC_oxa1_cterm"/>
    <property type="match status" value="1"/>
</dbReference>
<evidence type="ECO:0000256" key="3">
    <source>
        <dbReference type="ARBA" id="ARBA00022475"/>
    </source>
</evidence>
<dbReference type="Pfam" id="PF02096">
    <property type="entry name" value="60KD_IMP"/>
    <property type="match status" value="1"/>
</dbReference>
<name>A0A8J6JJU4_9FIRM</name>
<feature type="region of interest" description="Disordered" evidence="10">
    <location>
        <begin position="308"/>
        <end position="360"/>
    </location>
</feature>
<keyword evidence="14" id="KW-1185">Reference proteome</keyword>
<feature type="compositionally biased region" description="Basic and acidic residues" evidence="10">
    <location>
        <begin position="308"/>
        <end position="336"/>
    </location>
</feature>
<dbReference type="PANTHER" id="PTHR12428">
    <property type="entry name" value="OXA1"/>
    <property type="match status" value="1"/>
</dbReference>
<keyword evidence="4 9" id="KW-0812">Transmembrane</keyword>
<evidence type="ECO:0000313" key="13">
    <source>
        <dbReference type="EMBL" id="MBC5736584.1"/>
    </source>
</evidence>
<dbReference type="EMBL" id="JACOPQ010000004">
    <property type="protein sequence ID" value="MBC5736584.1"/>
    <property type="molecule type" value="Genomic_DNA"/>
</dbReference>
<feature type="compositionally biased region" description="Basic and acidic residues" evidence="10">
    <location>
        <begin position="346"/>
        <end position="355"/>
    </location>
</feature>
<feature type="transmembrane region" description="Helical" evidence="11">
    <location>
        <begin position="204"/>
        <end position="231"/>
    </location>
</feature>
<dbReference type="GO" id="GO:0015031">
    <property type="term" value="P:protein transport"/>
    <property type="evidence" value="ECO:0007669"/>
    <property type="project" value="UniProtKB-KW"/>
</dbReference>
<dbReference type="GO" id="GO:0032977">
    <property type="term" value="F:membrane insertase activity"/>
    <property type="evidence" value="ECO:0007669"/>
    <property type="project" value="InterPro"/>
</dbReference>
<evidence type="ECO:0000256" key="1">
    <source>
        <dbReference type="ARBA" id="ARBA00004651"/>
    </source>
</evidence>
<evidence type="ECO:0000256" key="5">
    <source>
        <dbReference type="ARBA" id="ARBA00022927"/>
    </source>
</evidence>
<keyword evidence="8" id="KW-0143">Chaperone</keyword>
<keyword evidence="7 11" id="KW-0472">Membrane</keyword>
<organism evidence="13 14">
    <name type="scientific">Lawsonibacter faecis</name>
    <dbReference type="NCBI Taxonomy" id="2763052"/>
    <lineage>
        <taxon>Bacteria</taxon>
        <taxon>Bacillati</taxon>
        <taxon>Bacillota</taxon>
        <taxon>Clostridia</taxon>
        <taxon>Eubacteriales</taxon>
        <taxon>Oscillospiraceae</taxon>
        <taxon>Lawsonibacter</taxon>
    </lineage>
</organism>
<reference evidence="13" key="1">
    <citation type="submission" date="2020-08" db="EMBL/GenBank/DDBJ databases">
        <title>Genome public.</title>
        <authorList>
            <person name="Liu C."/>
            <person name="Sun Q."/>
        </authorList>
    </citation>
    <scope>NUCLEOTIDE SEQUENCE</scope>
    <source>
        <strain evidence="13">NSJ-52</strain>
    </source>
</reference>
<evidence type="ECO:0000256" key="9">
    <source>
        <dbReference type="RuleBase" id="RU003945"/>
    </source>
</evidence>
<dbReference type="InterPro" id="IPR028055">
    <property type="entry name" value="YidC/Oxa/ALB_C"/>
</dbReference>
<comment type="similarity">
    <text evidence="9">Belongs to the OXA1/ALB3/YidC family.</text>
</comment>
<dbReference type="Proteomes" id="UP000607645">
    <property type="component" value="Unassembled WGS sequence"/>
</dbReference>
<evidence type="ECO:0000256" key="7">
    <source>
        <dbReference type="ARBA" id="ARBA00023136"/>
    </source>
</evidence>
<dbReference type="InterPro" id="IPR047196">
    <property type="entry name" value="YidC_ALB_C"/>
</dbReference>
<keyword evidence="3" id="KW-1003">Cell membrane</keyword>
<evidence type="ECO:0000256" key="10">
    <source>
        <dbReference type="SAM" id="MobiDB-lite"/>
    </source>
</evidence>
<evidence type="ECO:0000256" key="11">
    <source>
        <dbReference type="SAM" id="Phobius"/>
    </source>
</evidence>
<evidence type="ECO:0000256" key="6">
    <source>
        <dbReference type="ARBA" id="ARBA00022989"/>
    </source>
</evidence>
<dbReference type="CDD" id="cd20070">
    <property type="entry name" value="5TM_YidC_Alb3"/>
    <property type="match status" value="1"/>
</dbReference>
<feature type="transmembrane region" description="Helical" evidence="11">
    <location>
        <begin position="252"/>
        <end position="278"/>
    </location>
</feature>
<evidence type="ECO:0000256" key="8">
    <source>
        <dbReference type="ARBA" id="ARBA00023186"/>
    </source>
</evidence>
<dbReference type="PANTHER" id="PTHR12428:SF65">
    <property type="entry name" value="CYTOCHROME C OXIDASE ASSEMBLY PROTEIN COX18, MITOCHONDRIAL"/>
    <property type="match status" value="1"/>
</dbReference>
<evidence type="ECO:0000259" key="12">
    <source>
        <dbReference type="Pfam" id="PF02096"/>
    </source>
</evidence>
<comment type="caution">
    <text evidence="13">The sequence shown here is derived from an EMBL/GenBank/DDBJ whole genome shotgun (WGS) entry which is preliminary data.</text>
</comment>
<dbReference type="GO" id="GO:0005886">
    <property type="term" value="C:plasma membrane"/>
    <property type="evidence" value="ECO:0007669"/>
    <property type="project" value="UniProtKB-SubCell"/>
</dbReference>
<feature type="region of interest" description="Disordered" evidence="10">
    <location>
        <begin position="375"/>
        <end position="411"/>
    </location>
</feature>
<feature type="transmembrane region" description="Helical" evidence="11">
    <location>
        <begin position="93"/>
        <end position="111"/>
    </location>
</feature>
<evidence type="ECO:0000313" key="14">
    <source>
        <dbReference type="Proteomes" id="UP000607645"/>
    </source>
</evidence>
<dbReference type="InterPro" id="IPR001708">
    <property type="entry name" value="YidC/ALB3/OXA1/COX18"/>
</dbReference>
<feature type="transmembrane region" description="Helical" evidence="11">
    <location>
        <begin position="25"/>
        <end position="45"/>
    </location>
</feature>
<feature type="region of interest" description="Disordered" evidence="10">
    <location>
        <begin position="430"/>
        <end position="469"/>
    </location>
</feature>
<keyword evidence="2" id="KW-0813">Transport</keyword>
<gene>
    <name evidence="13" type="ORF">H8S62_06125</name>
</gene>
<dbReference type="RefSeq" id="WP_186918795.1">
    <property type="nucleotide sequence ID" value="NZ_JACOPQ010000004.1"/>
</dbReference>
<dbReference type="GO" id="GO:0051205">
    <property type="term" value="P:protein insertion into membrane"/>
    <property type="evidence" value="ECO:0007669"/>
    <property type="project" value="TreeGrafter"/>
</dbReference>
<keyword evidence="5" id="KW-0653">Protein transport</keyword>
<sequence>MQGLQLVLTPFVWILMLFYNFFHNYGIALILFAVLVKLILFPFSLKGKRSMIQMNMMSGKMQKLQKMYGNNKEKYNLEVQKLYEKEKVNPMSGCLWSFIPLLILLPLYAIIRQPLTYMMNLSPDVINQIAGALNWETVAQNMGWIKEAAAYSNAGYNQLYLASLITNENVAAVQAAVGDAAKSLFAVNFDFLGLNLAATPQLKFWTVAGGFGLFLLPVISAATGFLFSMISMKTNAVNQQSAQAANNSTSKMMLIVSPLMSLYIGFVMPAGLCVYWIAQNLLSMLQEFLASKMLKKDYEKAAEEAARREAEEKEEERRQKEEERAERARRIEEAKQNKGKKKPAAKKKDPEDDRIPASVKEASRVGIRAYARGRNYDPYRYSSDGPTPYEAPGGVQTEKTGMAKEFEKESDELEQVALEKAADDMIVEEILEEQGAAAGEDGDFETPSYDAPEYDTPDYDGDSDDENKD</sequence>
<proteinExistence type="inferred from homology"/>
<accession>A0A8J6JJU4</accession>